<dbReference type="InterPro" id="IPR036770">
    <property type="entry name" value="Ankyrin_rpt-contain_sf"/>
</dbReference>
<gene>
    <name evidence="7" type="primary">LOC101858720</name>
</gene>
<evidence type="ECO:0000256" key="3">
    <source>
        <dbReference type="PROSITE-ProRule" id="PRU00023"/>
    </source>
</evidence>
<dbReference type="PROSITE" id="PS50297">
    <property type="entry name" value="ANK_REP_REGION"/>
    <property type="match status" value="7"/>
</dbReference>
<evidence type="ECO:0000256" key="4">
    <source>
        <dbReference type="SAM" id="MobiDB-lite"/>
    </source>
</evidence>
<dbReference type="GeneID" id="101858720"/>
<reference evidence="7" key="1">
    <citation type="submission" date="2025-08" db="UniProtKB">
        <authorList>
            <consortium name="RefSeq"/>
        </authorList>
    </citation>
    <scope>IDENTIFICATION</scope>
</reference>
<feature type="repeat" description="ANK" evidence="3">
    <location>
        <begin position="331"/>
        <end position="363"/>
    </location>
</feature>
<feature type="compositionally biased region" description="Polar residues" evidence="4">
    <location>
        <begin position="1"/>
        <end position="11"/>
    </location>
</feature>
<dbReference type="InterPro" id="IPR002110">
    <property type="entry name" value="Ankyrin_rpt"/>
</dbReference>
<feature type="domain" description="SOCS box" evidence="5">
    <location>
        <begin position="647"/>
        <end position="685"/>
    </location>
</feature>
<feature type="repeat" description="ANK" evidence="3">
    <location>
        <begin position="188"/>
        <end position="220"/>
    </location>
</feature>
<feature type="repeat" description="ANK" evidence="3">
    <location>
        <begin position="122"/>
        <end position="154"/>
    </location>
</feature>
<feature type="repeat" description="ANK" evidence="3">
    <location>
        <begin position="155"/>
        <end position="187"/>
    </location>
</feature>
<dbReference type="Pfam" id="PF00023">
    <property type="entry name" value="Ank"/>
    <property type="match status" value="1"/>
</dbReference>
<dbReference type="SUPFAM" id="SSF48403">
    <property type="entry name" value="Ankyrin repeat"/>
    <property type="match status" value="2"/>
</dbReference>
<evidence type="ECO:0000313" key="6">
    <source>
        <dbReference type="Proteomes" id="UP000694888"/>
    </source>
</evidence>
<sequence length="718" mass="77926">MSSSSRAQNNAGGKAGFDKREKRRNIRRLQSAITDKDIQTVTEILCADFDVDFQYNSQTSLQLAVCCGALEICVMLIQKGANVNQADANGNSLLNMACWRGFAEVAQLLVDSGAELDTQNELGNTSLNVCALKGFEKIAKILLKAGCDANLANKKGLNPLHTVCQAGCLPVVESLLSSGADLDWIDFSHRTPLMMAAEAGHVSVVTALLQAGCKVDCQSRQGHTAALEAAATGNVDVLTELVRFRANLDLGTTKGLTPLLAAISQEHSDIAELLVRSGCDVNLADRRQDAPLHVLIRQISSMFMSTDGAQRHKLVYALVDAGADVNKSDAEGCTPLYQALLGGDVELCQYLLRRGASVTALTSAGSSILHAAVYSGRLDVLKLCLDAGCAVNVVNKSGQHALLAAVSSRCDIQILRQLLSAGSEVNVAQSHDLHTALHQAVCQHYEAAAKLFIDHGSDLAAMTKEKKTPLYLACARGLTDTVTYMLSKDGCPLSSEFPSALPIHAASTHGRSGCIQVLAQYGCDLNQMNEKGETPIMAALAEDSFTSARALLQWGCDLDYQHKVRGLQLCCLHQEDAHPHLGLEPLFLAMTHKNLDMLKMLLACYRSVPRRTIHLLAMLLRKTQALTVHYSEKQKADILRVFSHSLRTPFSLSDACRRCIRACLSSPLEARADALPIARKMKSYLLMTEEFEAWREMEQEMPGGSSGFSDVYVKKERW</sequence>
<protein>
    <submittedName>
        <fullName evidence="7">Ankyrin-3</fullName>
    </submittedName>
</protein>
<feature type="repeat" description="ANK" evidence="3">
    <location>
        <begin position="56"/>
        <end position="88"/>
    </location>
</feature>
<dbReference type="PROSITE" id="PS50088">
    <property type="entry name" value="ANK_REPEAT"/>
    <property type="match status" value="10"/>
</dbReference>
<proteinExistence type="predicted"/>
<feature type="repeat" description="ANK" evidence="3">
    <location>
        <begin position="531"/>
        <end position="563"/>
    </location>
</feature>
<dbReference type="RefSeq" id="XP_035826192.1">
    <property type="nucleotide sequence ID" value="XM_035970299.1"/>
</dbReference>
<dbReference type="PANTHER" id="PTHR24198:SF165">
    <property type="entry name" value="ANKYRIN REPEAT-CONTAINING PROTEIN-RELATED"/>
    <property type="match status" value="1"/>
</dbReference>
<evidence type="ECO:0000313" key="7">
    <source>
        <dbReference type="RefSeq" id="XP_035826192.1"/>
    </source>
</evidence>
<dbReference type="SMART" id="SM00969">
    <property type="entry name" value="SOCS_box"/>
    <property type="match status" value="1"/>
</dbReference>
<dbReference type="PROSITE" id="PS50225">
    <property type="entry name" value="SOCS"/>
    <property type="match status" value="1"/>
</dbReference>
<keyword evidence="6" id="KW-1185">Reference proteome</keyword>
<keyword evidence="2 3" id="KW-0040">ANK repeat</keyword>
<dbReference type="Pfam" id="PF12796">
    <property type="entry name" value="Ank_2"/>
    <property type="match status" value="5"/>
</dbReference>
<dbReference type="InterPro" id="IPR001496">
    <property type="entry name" value="SOCS_box"/>
</dbReference>
<evidence type="ECO:0000256" key="1">
    <source>
        <dbReference type="ARBA" id="ARBA00022737"/>
    </source>
</evidence>
<name>A0ABM1VUV0_APLCA</name>
<feature type="repeat" description="ANK" evidence="3">
    <location>
        <begin position="364"/>
        <end position="396"/>
    </location>
</feature>
<dbReference type="CDD" id="cd03587">
    <property type="entry name" value="SOCS"/>
    <property type="match status" value="1"/>
</dbReference>
<keyword evidence="1" id="KW-0677">Repeat</keyword>
<feature type="repeat" description="ANK" evidence="3">
    <location>
        <begin position="498"/>
        <end position="530"/>
    </location>
</feature>
<feature type="region of interest" description="Disordered" evidence="4">
    <location>
        <begin position="1"/>
        <end position="21"/>
    </location>
</feature>
<evidence type="ECO:0000259" key="5">
    <source>
        <dbReference type="PROSITE" id="PS50225"/>
    </source>
</evidence>
<feature type="repeat" description="ANK" evidence="3">
    <location>
        <begin position="89"/>
        <end position="121"/>
    </location>
</feature>
<dbReference type="Pfam" id="PF07525">
    <property type="entry name" value="SOCS_box"/>
    <property type="match status" value="1"/>
</dbReference>
<dbReference type="InterPro" id="IPR036036">
    <property type="entry name" value="SOCS_box-like_dom_sf"/>
</dbReference>
<accession>A0ABM1VUV0</accession>
<organism evidence="6 7">
    <name type="scientific">Aplysia californica</name>
    <name type="common">California sea hare</name>
    <dbReference type="NCBI Taxonomy" id="6500"/>
    <lineage>
        <taxon>Eukaryota</taxon>
        <taxon>Metazoa</taxon>
        <taxon>Spiralia</taxon>
        <taxon>Lophotrochozoa</taxon>
        <taxon>Mollusca</taxon>
        <taxon>Gastropoda</taxon>
        <taxon>Heterobranchia</taxon>
        <taxon>Euthyneura</taxon>
        <taxon>Tectipleura</taxon>
        <taxon>Aplysiida</taxon>
        <taxon>Aplysioidea</taxon>
        <taxon>Aplysiidae</taxon>
        <taxon>Aplysia</taxon>
    </lineage>
</organism>
<dbReference type="SMART" id="SM00248">
    <property type="entry name" value="ANK"/>
    <property type="match status" value="16"/>
</dbReference>
<evidence type="ECO:0000256" key="2">
    <source>
        <dbReference type="ARBA" id="ARBA00023043"/>
    </source>
</evidence>
<dbReference type="SUPFAM" id="SSF158235">
    <property type="entry name" value="SOCS box-like"/>
    <property type="match status" value="1"/>
</dbReference>
<dbReference type="PANTHER" id="PTHR24198">
    <property type="entry name" value="ANKYRIN REPEAT AND PROTEIN KINASE DOMAIN-CONTAINING PROTEIN"/>
    <property type="match status" value="1"/>
</dbReference>
<feature type="repeat" description="ANK" evidence="3">
    <location>
        <begin position="254"/>
        <end position="286"/>
    </location>
</feature>
<dbReference type="Proteomes" id="UP000694888">
    <property type="component" value="Unplaced"/>
</dbReference>
<dbReference type="Gene3D" id="1.25.40.20">
    <property type="entry name" value="Ankyrin repeat-containing domain"/>
    <property type="match status" value="5"/>
</dbReference>